<feature type="transmembrane region" description="Helical" evidence="6">
    <location>
        <begin position="106"/>
        <end position="127"/>
    </location>
</feature>
<evidence type="ECO:0000256" key="3">
    <source>
        <dbReference type="ARBA" id="ARBA00022692"/>
    </source>
</evidence>
<reference evidence="8" key="1">
    <citation type="submission" date="2020-12" db="UniProtKB">
        <authorList>
            <consortium name="WormBaseParasite"/>
        </authorList>
    </citation>
    <scope>IDENTIFICATION</scope>
    <source>
        <strain evidence="8">MHco3</strain>
    </source>
</reference>
<dbReference type="GO" id="GO:0016020">
    <property type="term" value="C:membrane"/>
    <property type="evidence" value="ECO:0007669"/>
    <property type="project" value="InterPro"/>
</dbReference>
<comment type="similarity">
    <text evidence="2">Belongs to the nematode receptor-like protein srb family.</text>
</comment>
<evidence type="ECO:0000256" key="4">
    <source>
        <dbReference type="ARBA" id="ARBA00022989"/>
    </source>
</evidence>
<evidence type="ECO:0000256" key="2">
    <source>
        <dbReference type="ARBA" id="ARBA00006860"/>
    </source>
</evidence>
<dbReference type="AlphaFoldDB" id="A0A7I4YQ50"/>
<proteinExistence type="inferred from homology"/>
<evidence type="ECO:0000256" key="5">
    <source>
        <dbReference type="ARBA" id="ARBA00023136"/>
    </source>
</evidence>
<dbReference type="PANTHER" id="PTHR31216">
    <property type="entry name" value="SERPENTINE RECEPTOR CLASS BETA-1-RELATED-RELATED"/>
    <property type="match status" value="1"/>
</dbReference>
<evidence type="ECO:0000256" key="6">
    <source>
        <dbReference type="SAM" id="Phobius"/>
    </source>
</evidence>
<dbReference type="GO" id="GO:0004888">
    <property type="term" value="F:transmembrane signaling receptor activity"/>
    <property type="evidence" value="ECO:0007669"/>
    <property type="project" value="InterPro"/>
</dbReference>
<evidence type="ECO:0000256" key="1">
    <source>
        <dbReference type="ARBA" id="ARBA00004141"/>
    </source>
</evidence>
<keyword evidence="3 6" id="KW-0812">Transmembrane</keyword>
<dbReference type="Pfam" id="PF10292">
    <property type="entry name" value="7TM_GPCR_Srab"/>
    <property type="match status" value="1"/>
</dbReference>
<protein>
    <submittedName>
        <fullName evidence="8">Uncharacterized protein</fullName>
    </submittedName>
</protein>
<keyword evidence="4 6" id="KW-1133">Transmembrane helix</keyword>
<feature type="transmembrane region" description="Helical" evidence="6">
    <location>
        <begin position="62"/>
        <end position="85"/>
    </location>
</feature>
<evidence type="ECO:0000313" key="8">
    <source>
        <dbReference type="WBParaSite" id="HCON_00126140-00001"/>
    </source>
</evidence>
<feature type="transmembrane region" description="Helical" evidence="6">
    <location>
        <begin position="21"/>
        <end position="42"/>
    </location>
</feature>
<dbReference type="InterPro" id="IPR002184">
    <property type="entry name" value="7TM_GPCR_serpentine_rcpt_Srb"/>
</dbReference>
<dbReference type="WBParaSite" id="HCON_00126140-00001">
    <property type="protein sequence ID" value="HCON_00126140-00001"/>
    <property type="gene ID" value="HCON_00126140"/>
</dbReference>
<dbReference type="InterPro" id="IPR019408">
    <property type="entry name" value="7TM_GPCR_serpentine_rcpt_Srab"/>
</dbReference>
<dbReference type="Proteomes" id="UP000025227">
    <property type="component" value="Unplaced"/>
</dbReference>
<organism evidence="7 8">
    <name type="scientific">Haemonchus contortus</name>
    <name type="common">Barber pole worm</name>
    <dbReference type="NCBI Taxonomy" id="6289"/>
    <lineage>
        <taxon>Eukaryota</taxon>
        <taxon>Metazoa</taxon>
        <taxon>Ecdysozoa</taxon>
        <taxon>Nematoda</taxon>
        <taxon>Chromadorea</taxon>
        <taxon>Rhabditida</taxon>
        <taxon>Rhabditina</taxon>
        <taxon>Rhabditomorpha</taxon>
        <taxon>Strongyloidea</taxon>
        <taxon>Trichostrongylidae</taxon>
        <taxon>Haemonchus</taxon>
    </lineage>
</organism>
<keyword evidence="5 6" id="KW-0472">Membrane</keyword>
<keyword evidence="7" id="KW-1185">Reference proteome</keyword>
<comment type="subcellular location">
    <subcellularLocation>
        <location evidence="1">Membrane</location>
        <topology evidence="1">Multi-pass membrane protein</topology>
    </subcellularLocation>
</comment>
<evidence type="ECO:0000313" key="7">
    <source>
        <dbReference type="Proteomes" id="UP000025227"/>
    </source>
</evidence>
<sequence length="218" mass="24786">MINFIIRYHRGSLPFHTNLRILYFFLCLCCFTYDVFNIVAKIHHLTVSLLSETPCQIFMSKYLFMAISLPLFCSINAAQFAQMAIIAERLIAIIFVRNYESGFKKLGPALLVIAIVANICTINFMYYGETFNAPQWNARTLPSTTLPRSSLALLVMLILNFICLLVTISLYFFSRSGKGRTTLSSRFQSNENAAVSNLLFLSSSLQFSTLFLSQMFNL</sequence>
<feature type="transmembrane region" description="Helical" evidence="6">
    <location>
        <begin position="151"/>
        <end position="173"/>
    </location>
</feature>
<accession>A0A7I4YQ50</accession>
<feature type="transmembrane region" description="Helical" evidence="6">
    <location>
        <begin position="194"/>
        <end position="216"/>
    </location>
</feature>
<name>A0A7I4YQ50_HAECO</name>
<dbReference type="PANTHER" id="PTHR31216:SF11">
    <property type="entry name" value="SERPENTINE RECEPTOR CLASS BETA-16-RELATED"/>
    <property type="match status" value="1"/>
</dbReference>
<dbReference type="GO" id="GO:0007606">
    <property type="term" value="P:sensory perception of chemical stimulus"/>
    <property type="evidence" value="ECO:0007669"/>
    <property type="project" value="InterPro"/>
</dbReference>